<comment type="caution">
    <text evidence="8">The sequence shown here is derived from an EMBL/GenBank/DDBJ whole genome shotgun (WGS) entry which is preliminary data.</text>
</comment>
<evidence type="ECO:0000256" key="1">
    <source>
        <dbReference type="ARBA" id="ARBA00004193"/>
    </source>
</evidence>
<evidence type="ECO:0000256" key="2">
    <source>
        <dbReference type="ARBA" id="ARBA00005695"/>
    </source>
</evidence>
<dbReference type="SUPFAM" id="SSF53850">
    <property type="entry name" value="Periplasmic binding protein-like II"/>
    <property type="match status" value="1"/>
</dbReference>
<comment type="subcellular location">
    <subcellularLocation>
        <location evidence="1">Cell membrane</location>
        <topology evidence="1">Lipid-anchor</topology>
    </subcellularLocation>
</comment>
<dbReference type="EMBL" id="PYGA01000022">
    <property type="protein sequence ID" value="PSK90486.1"/>
    <property type="molecule type" value="Genomic_DNA"/>
</dbReference>
<sequence>MAVAAAIALVGSALPAAPAAAQADSGQQTLTMAADQPVDSLSPFIAQRLISTNIHRYIYDFLTNYDPKTNKPIPALAESWETSDDDLTWTYKIRDDAKWSDGKPLTSEDIAWTYTTMMEDEAAATANGNFVANFDKVTAPDPTTLEIKLKKPQATMLALDIPIVPKHVWENVDDFGKFNNDEEFPIVGSGPFELTKNDENQGITLEANKDYWRGAPKFDKVVFKYFSDQDAMVEALKSGEVSLVAQPSLTPAQANSLKGAENIKVNSATGKRFNGFTVNPGAQTQDGEKIGDGNPALKDKVLRQAIMKAIDKEAIVDKVYGGYAEVGEGYIPARYKDYYWKPEGADRLDFDPEAANKMLDDAGYKMGDGGVRETPDGDPLKLRMAVHNDKPDYVDTGKFMEEWLKDIGIEIEGQYVDSNLISEKLNGGEYDLIFTGWNVNPDPDYVLGLHTCDARPEEKGSMRGDAFYCNKEYDKLYDQQIEEYDPEKRAAIVKEMQQVLYEDAVVNVLDYPGALEGYRTDQVASFQVQPDPGGNIWGQDGYWSFYEAEPAEADSGGGISTGMLVGIGAAVVVVLGAGAFLVLRRRSATADDRE</sequence>
<keyword evidence="5" id="KW-0812">Transmembrane</keyword>
<evidence type="ECO:0000313" key="8">
    <source>
        <dbReference type="EMBL" id="PSK90486.1"/>
    </source>
</evidence>
<evidence type="ECO:0000256" key="5">
    <source>
        <dbReference type="SAM" id="Phobius"/>
    </source>
</evidence>
<dbReference type="InterPro" id="IPR039424">
    <property type="entry name" value="SBP_5"/>
</dbReference>
<dbReference type="PANTHER" id="PTHR30290:SF10">
    <property type="entry name" value="PERIPLASMIC OLIGOPEPTIDE-BINDING PROTEIN-RELATED"/>
    <property type="match status" value="1"/>
</dbReference>
<evidence type="ECO:0000256" key="4">
    <source>
        <dbReference type="ARBA" id="ARBA00022729"/>
    </source>
</evidence>
<dbReference type="GO" id="GO:0015833">
    <property type="term" value="P:peptide transport"/>
    <property type="evidence" value="ECO:0007669"/>
    <property type="project" value="TreeGrafter"/>
</dbReference>
<feature type="chain" id="PRO_5015145313" evidence="6">
    <location>
        <begin position="24"/>
        <end position="594"/>
    </location>
</feature>
<keyword evidence="3" id="KW-0813">Transport</keyword>
<dbReference type="InterPro" id="IPR023765">
    <property type="entry name" value="SBP_5_CS"/>
</dbReference>
<dbReference type="OrthoDB" id="9764591at2"/>
<organism evidence="8 9">
    <name type="scientific">Murinocardiopsis flavida</name>
    <dbReference type="NCBI Taxonomy" id="645275"/>
    <lineage>
        <taxon>Bacteria</taxon>
        <taxon>Bacillati</taxon>
        <taxon>Actinomycetota</taxon>
        <taxon>Actinomycetes</taxon>
        <taxon>Streptosporangiales</taxon>
        <taxon>Nocardiopsidaceae</taxon>
        <taxon>Murinocardiopsis</taxon>
    </lineage>
</organism>
<reference evidence="8 9" key="1">
    <citation type="submission" date="2018-03" db="EMBL/GenBank/DDBJ databases">
        <title>Genomic Encyclopedia of Archaeal and Bacterial Type Strains, Phase II (KMG-II): from individual species to whole genera.</title>
        <authorList>
            <person name="Goeker M."/>
        </authorList>
    </citation>
    <scope>NUCLEOTIDE SEQUENCE [LARGE SCALE GENOMIC DNA]</scope>
    <source>
        <strain evidence="8 9">DSM 45312</strain>
    </source>
</reference>
<keyword evidence="9" id="KW-1185">Reference proteome</keyword>
<feature type="signal peptide" evidence="6">
    <location>
        <begin position="1"/>
        <end position="23"/>
    </location>
</feature>
<dbReference type="Gene3D" id="3.10.105.10">
    <property type="entry name" value="Dipeptide-binding Protein, Domain 3"/>
    <property type="match status" value="1"/>
</dbReference>
<dbReference type="PROSITE" id="PS01040">
    <property type="entry name" value="SBP_BACTERIAL_5"/>
    <property type="match status" value="1"/>
</dbReference>
<evidence type="ECO:0000259" key="7">
    <source>
        <dbReference type="Pfam" id="PF00496"/>
    </source>
</evidence>
<dbReference type="AlphaFoldDB" id="A0A2P8CZZ1"/>
<dbReference type="GO" id="GO:1904680">
    <property type="term" value="F:peptide transmembrane transporter activity"/>
    <property type="evidence" value="ECO:0007669"/>
    <property type="project" value="TreeGrafter"/>
</dbReference>
<evidence type="ECO:0000313" key="9">
    <source>
        <dbReference type="Proteomes" id="UP000240542"/>
    </source>
</evidence>
<comment type="similarity">
    <text evidence="2">Belongs to the bacterial solute-binding protein 5 family.</text>
</comment>
<feature type="domain" description="Solute-binding protein family 5" evidence="7">
    <location>
        <begin position="71"/>
        <end position="448"/>
    </location>
</feature>
<feature type="transmembrane region" description="Helical" evidence="5">
    <location>
        <begin position="563"/>
        <end position="583"/>
    </location>
</feature>
<protein>
    <submittedName>
        <fullName evidence="8">Peptide/nickel transport system substrate-binding protein</fullName>
    </submittedName>
</protein>
<dbReference type="GO" id="GO:0043190">
    <property type="term" value="C:ATP-binding cassette (ABC) transporter complex"/>
    <property type="evidence" value="ECO:0007669"/>
    <property type="project" value="InterPro"/>
</dbReference>
<evidence type="ECO:0000256" key="3">
    <source>
        <dbReference type="ARBA" id="ARBA00022448"/>
    </source>
</evidence>
<keyword evidence="5" id="KW-1133">Transmembrane helix</keyword>
<dbReference type="CDD" id="cd00995">
    <property type="entry name" value="PBP2_NikA_DppA_OppA_like"/>
    <property type="match status" value="1"/>
</dbReference>
<dbReference type="Pfam" id="PF00496">
    <property type="entry name" value="SBP_bac_5"/>
    <property type="match status" value="1"/>
</dbReference>
<evidence type="ECO:0000256" key="6">
    <source>
        <dbReference type="SAM" id="SignalP"/>
    </source>
</evidence>
<dbReference type="InterPro" id="IPR000914">
    <property type="entry name" value="SBP_5_dom"/>
</dbReference>
<name>A0A2P8CZZ1_9ACTN</name>
<proteinExistence type="inferred from homology"/>
<dbReference type="GO" id="GO:0042597">
    <property type="term" value="C:periplasmic space"/>
    <property type="evidence" value="ECO:0007669"/>
    <property type="project" value="UniProtKB-ARBA"/>
</dbReference>
<dbReference type="PANTHER" id="PTHR30290">
    <property type="entry name" value="PERIPLASMIC BINDING COMPONENT OF ABC TRANSPORTER"/>
    <property type="match status" value="1"/>
</dbReference>
<keyword evidence="5" id="KW-0472">Membrane</keyword>
<accession>A0A2P8CZZ1</accession>
<keyword evidence="4 6" id="KW-0732">Signal</keyword>
<dbReference type="InterPro" id="IPR030678">
    <property type="entry name" value="Peptide/Ni-bd"/>
</dbReference>
<dbReference type="PIRSF" id="PIRSF002741">
    <property type="entry name" value="MppA"/>
    <property type="match status" value="1"/>
</dbReference>
<dbReference type="Gene3D" id="3.40.190.10">
    <property type="entry name" value="Periplasmic binding protein-like II"/>
    <property type="match status" value="1"/>
</dbReference>
<dbReference type="Proteomes" id="UP000240542">
    <property type="component" value="Unassembled WGS sequence"/>
</dbReference>
<gene>
    <name evidence="8" type="ORF">CLV63_12220</name>
</gene>